<dbReference type="Proteomes" id="UP000241986">
    <property type="component" value="Unassembled WGS sequence"/>
</dbReference>
<name>A0A2T4MUP7_AERVE</name>
<protein>
    <submittedName>
        <fullName evidence="1">Uncharacterized protein</fullName>
    </submittedName>
</protein>
<evidence type="ECO:0000313" key="2">
    <source>
        <dbReference type="Proteomes" id="UP000241986"/>
    </source>
</evidence>
<dbReference type="AlphaFoldDB" id="A0A2T4MUP7"/>
<gene>
    <name evidence="1" type="ORF">DAA48_25665</name>
</gene>
<organism evidence="1 2">
    <name type="scientific">Aeromonas veronii</name>
    <dbReference type="NCBI Taxonomy" id="654"/>
    <lineage>
        <taxon>Bacteria</taxon>
        <taxon>Pseudomonadati</taxon>
        <taxon>Pseudomonadota</taxon>
        <taxon>Gammaproteobacteria</taxon>
        <taxon>Aeromonadales</taxon>
        <taxon>Aeromonadaceae</taxon>
        <taxon>Aeromonas</taxon>
    </lineage>
</organism>
<comment type="caution">
    <text evidence="1">The sequence shown here is derived from an EMBL/GenBank/DDBJ whole genome shotgun (WGS) entry which is preliminary data.</text>
</comment>
<dbReference type="EMBL" id="PZKL01000059">
    <property type="protein sequence ID" value="PTH78287.1"/>
    <property type="molecule type" value="Genomic_DNA"/>
</dbReference>
<evidence type="ECO:0000313" key="1">
    <source>
        <dbReference type="EMBL" id="PTH78287.1"/>
    </source>
</evidence>
<proteinExistence type="predicted"/>
<sequence length="409" mass="45608">MKIFMYMLGLVLSGGVFAKDNRDGIAYSIISLNQKIINFDNSLNLDNSIREQGVDFLYDSLSLANEVFIDKASIGSPSFVDWITTSRKTAGDNPWTRYRSTMIKGESSYVLEGKFGDTLYLGIQVYTLRDGRNVALPEKNVSTDNIKVGDNGTFRIEIGPTAAENGITTDANDYMLIVREYYANGAVRKNAPAELMIKQTDGDFDTPFIASSSERITRASAFLTSLVESSLDLTSQMSKSKNTSADVNPRPDLVQALFPTTDNRYDGFYIQLENDKAIKLTGKIPANLKYASITYYNPYYATVDYDKNKTYITKDELELNADGSYEVYITKFDIKDKKNLIITQGYNEGVISVRYLGKEEIEFETKVIDVNDIPNKDIKKDERNGGGGSVPAELLILGAVYMARKSLVS</sequence>
<accession>A0A2T4MUP7</accession>
<reference evidence="1 2" key="1">
    <citation type="submission" date="2018-03" db="EMBL/GenBank/DDBJ databases">
        <title>Aeromonas veronii whole genome sequencing and analysis.</title>
        <authorList>
            <person name="Xie H."/>
            <person name="Liu T."/>
            <person name="Wang K."/>
        </authorList>
    </citation>
    <scope>NUCLEOTIDE SEQUENCE [LARGE SCALE GENOMIC DNA]</scope>
    <source>
        <strain evidence="1 2">XH.VA.1</strain>
    </source>
</reference>
<dbReference type="RefSeq" id="WP_107685211.1">
    <property type="nucleotide sequence ID" value="NZ_CP110364.1"/>
</dbReference>